<evidence type="ECO:0000313" key="2">
    <source>
        <dbReference type="Proteomes" id="UP001221142"/>
    </source>
</evidence>
<keyword evidence="2" id="KW-1185">Reference proteome</keyword>
<accession>A0AAD7BQJ6</accession>
<proteinExistence type="predicted"/>
<protein>
    <submittedName>
        <fullName evidence="1">Uncharacterized protein</fullName>
    </submittedName>
</protein>
<dbReference type="InterPro" id="IPR029058">
    <property type="entry name" value="AB_hydrolase_fold"/>
</dbReference>
<comment type="caution">
    <text evidence="1">The sequence shown here is derived from an EMBL/GenBank/DDBJ whole genome shotgun (WGS) entry which is preliminary data.</text>
</comment>
<reference evidence="1" key="1">
    <citation type="submission" date="2023-03" db="EMBL/GenBank/DDBJ databases">
        <title>Massive genome expansion in bonnet fungi (Mycena s.s.) driven by repeated elements and novel gene families across ecological guilds.</title>
        <authorList>
            <consortium name="Lawrence Berkeley National Laboratory"/>
            <person name="Harder C.B."/>
            <person name="Miyauchi S."/>
            <person name="Viragh M."/>
            <person name="Kuo A."/>
            <person name="Thoen E."/>
            <person name="Andreopoulos B."/>
            <person name="Lu D."/>
            <person name="Skrede I."/>
            <person name="Drula E."/>
            <person name="Henrissat B."/>
            <person name="Morin E."/>
            <person name="Kohler A."/>
            <person name="Barry K."/>
            <person name="LaButti K."/>
            <person name="Morin E."/>
            <person name="Salamov A."/>
            <person name="Lipzen A."/>
            <person name="Mereny Z."/>
            <person name="Hegedus B."/>
            <person name="Baldrian P."/>
            <person name="Stursova M."/>
            <person name="Weitz H."/>
            <person name="Taylor A."/>
            <person name="Grigoriev I.V."/>
            <person name="Nagy L.G."/>
            <person name="Martin F."/>
            <person name="Kauserud H."/>
        </authorList>
    </citation>
    <scope>NUCLEOTIDE SEQUENCE</scope>
    <source>
        <strain evidence="1">9284</strain>
    </source>
</reference>
<dbReference type="EMBL" id="JARKIF010000011">
    <property type="protein sequence ID" value="KAJ7627481.1"/>
    <property type="molecule type" value="Genomic_DNA"/>
</dbReference>
<dbReference type="Gene3D" id="3.40.50.1820">
    <property type="entry name" value="alpha/beta hydrolase"/>
    <property type="match status" value="1"/>
</dbReference>
<dbReference type="SUPFAM" id="SSF53474">
    <property type="entry name" value="alpha/beta-Hydrolases"/>
    <property type="match status" value="1"/>
</dbReference>
<gene>
    <name evidence="1" type="ORF">FB45DRAFT_1029822</name>
</gene>
<sequence length="177" mass="20252">MATRDYYRDFGAERDRALTASIALVKGHETTWSTREAAFEYMRHKFPWKSWDPRVLYIHVNHGLYESSTGEICSNNHPELCSYREIPPHLDAADQYRRIVGLLPIHFILGGRNSFASPEAQQSILDTKHNIQPSSVQRVTKARHQVLQENPDGLADAICSVLENLDSRVGLNQRPRL</sequence>
<organism evidence="1 2">
    <name type="scientific">Roridomyces roridus</name>
    <dbReference type="NCBI Taxonomy" id="1738132"/>
    <lineage>
        <taxon>Eukaryota</taxon>
        <taxon>Fungi</taxon>
        <taxon>Dikarya</taxon>
        <taxon>Basidiomycota</taxon>
        <taxon>Agaricomycotina</taxon>
        <taxon>Agaricomycetes</taxon>
        <taxon>Agaricomycetidae</taxon>
        <taxon>Agaricales</taxon>
        <taxon>Marasmiineae</taxon>
        <taxon>Mycenaceae</taxon>
        <taxon>Roridomyces</taxon>
    </lineage>
</organism>
<name>A0AAD7BQJ6_9AGAR</name>
<dbReference type="AlphaFoldDB" id="A0AAD7BQJ6"/>
<evidence type="ECO:0000313" key="1">
    <source>
        <dbReference type="EMBL" id="KAJ7627481.1"/>
    </source>
</evidence>
<dbReference type="Proteomes" id="UP001221142">
    <property type="component" value="Unassembled WGS sequence"/>
</dbReference>